<proteinExistence type="predicted"/>
<dbReference type="PROSITE" id="PS51077">
    <property type="entry name" value="HTH_ICLR"/>
    <property type="match status" value="1"/>
</dbReference>
<dbReference type="InterPro" id="IPR036390">
    <property type="entry name" value="WH_DNA-bd_sf"/>
</dbReference>
<evidence type="ECO:0000259" key="4">
    <source>
        <dbReference type="PROSITE" id="PS51077"/>
    </source>
</evidence>
<dbReference type="InterPro" id="IPR029016">
    <property type="entry name" value="GAF-like_dom_sf"/>
</dbReference>
<keyword evidence="7" id="KW-1185">Reference proteome</keyword>
<keyword evidence="2" id="KW-0238">DNA-binding</keyword>
<dbReference type="SUPFAM" id="SSF55781">
    <property type="entry name" value="GAF domain-like"/>
    <property type="match status" value="1"/>
</dbReference>
<dbReference type="RefSeq" id="WP_056277424.1">
    <property type="nucleotide sequence ID" value="NZ_BSPB01000007.1"/>
</dbReference>
<dbReference type="SMART" id="SM00346">
    <property type="entry name" value="HTH_ICLR"/>
    <property type="match status" value="1"/>
</dbReference>
<evidence type="ECO:0000259" key="5">
    <source>
        <dbReference type="PROSITE" id="PS51078"/>
    </source>
</evidence>
<sequence>MSDDSADRGPVVEKPGEGVRAVDRALDILLAFRAGDRQLSASELLRRIDLSRPTLYRLLRTLELRGFIVASGEPQRFQLGPSVAHLAHVWTSGLDLAELSQPMMRRLWEQTGETVALLVHHGRERVCVAEMPSPQPLSFKRGVGHSESVIQGASGRAILAFVKDAASYLDGKVPPNQQPAYLEGLARIREAGYAISRDELIKGAVAMAVPFRAAGGKVMGSLVVYGPSARLDDARVQQIVALLLDASRELSAKAGATTD</sequence>
<dbReference type="PROSITE" id="PS51078">
    <property type="entry name" value="ICLR_ED"/>
    <property type="match status" value="1"/>
</dbReference>
<dbReference type="PANTHER" id="PTHR30136:SF35">
    <property type="entry name" value="HTH-TYPE TRANSCRIPTIONAL REGULATOR RV1719"/>
    <property type="match status" value="1"/>
</dbReference>
<protein>
    <submittedName>
        <fullName evidence="6">Transcriptional regulator</fullName>
    </submittedName>
</protein>
<name>A0ABQ6C267_9BURK</name>
<dbReference type="InterPro" id="IPR014757">
    <property type="entry name" value="Tscrpt_reg_IclR_C"/>
</dbReference>
<dbReference type="Proteomes" id="UP001156903">
    <property type="component" value="Unassembled WGS sequence"/>
</dbReference>
<dbReference type="InterPro" id="IPR050707">
    <property type="entry name" value="HTH_MetabolicPath_Reg"/>
</dbReference>
<gene>
    <name evidence="6" type="ORF">GCM10007935_13800</name>
</gene>
<keyword evidence="1" id="KW-0805">Transcription regulation</keyword>
<dbReference type="Gene3D" id="1.10.10.10">
    <property type="entry name" value="Winged helix-like DNA-binding domain superfamily/Winged helix DNA-binding domain"/>
    <property type="match status" value="1"/>
</dbReference>
<dbReference type="PANTHER" id="PTHR30136">
    <property type="entry name" value="HELIX-TURN-HELIX TRANSCRIPTIONAL REGULATOR, ICLR FAMILY"/>
    <property type="match status" value="1"/>
</dbReference>
<dbReference type="Gene3D" id="3.30.450.40">
    <property type="match status" value="1"/>
</dbReference>
<feature type="domain" description="IclR-ED" evidence="5">
    <location>
        <begin position="82"/>
        <end position="256"/>
    </location>
</feature>
<dbReference type="SUPFAM" id="SSF46785">
    <property type="entry name" value="Winged helix' DNA-binding domain"/>
    <property type="match status" value="1"/>
</dbReference>
<feature type="domain" description="HTH iclR-type" evidence="4">
    <location>
        <begin position="19"/>
        <end position="81"/>
    </location>
</feature>
<evidence type="ECO:0000256" key="3">
    <source>
        <dbReference type="ARBA" id="ARBA00023163"/>
    </source>
</evidence>
<dbReference type="InterPro" id="IPR036388">
    <property type="entry name" value="WH-like_DNA-bd_sf"/>
</dbReference>
<organism evidence="6 7">
    <name type="scientific">Hydrogenophaga electricum</name>
    <dbReference type="NCBI Taxonomy" id="1230953"/>
    <lineage>
        <taxon>Bacteria</taxon>
        <taxon>Pseudomonadati</taxon>
        <taxon>Pseudomonadota</taxon>
        <taxon>Betaproteobacteria</taxon>
        <taxon>Burkholderiales</taxon>
        <taxon>Comamonadaceae</taxon>
        <taxon>Hydrogenophaga</taxon>
    </lineage>
</organism>
<evidence type="ECO:0000313" key="7">
    <source>
        <dbReference type="Proteomes" id="UP001156903"/>
    </source>
</evidence>
<dbReference type="Pfam" id="PF09339">
    <property type="entry name" value="HTH_IclR"/>
    <property type="match status" value="1"/>
</dbReference>
<evidence type="ECO:0000256" key="1">
    <source>
        <dbReference type="ARBA" id="ARBA00023015"/>
    </source>
</evidence>
<reference evidence="7" key="1">
    <citation type="journal article" date="2019" name="Int. J. Syst. Evol. Microbiol.">
        <title>The Global Catalogue of Microorganisms (GCM) 10K type strain sequencing project: providing services to taxonomists for standard genome sequencing and annotation.</title>
        <authorList>
            <consortium name="The Broad Institute Genomics Platform"/>
            <consortium name="The Broad Institute Genome Sequencing Center for Infectious Disease"/>
            <person name="Wu L."/>
            <person name="Ma J."/>
        </authorList>
    </citation>
    <scope>NUCLEOTIDE SEQUENCE [LARGE SCALE GENOMIC DNA]</scope>
    <source>
        <strain evidence="7">NBRC 109341</strain>
    </source>
</reference>
<dbReference type="Pfam" id="PF01614">
    <property type="entry name" value="IclR_C"/>
    <property type="match status" value="1"/>
</dbReference>
<dbReference type="InterPro" id="IPR005471">
    <property type="entry name" value="Tscrpt_reg_IclR_N"/>
</dbReference>
<accession>A0ABQ6C267</accession>
<keyword evidence="3" id="KW-0804">Transcription</keyword>
<evidence type="ECO:0000256" key="2">
    <source>
        <dbReference type="ARBA" id="ARBA00023125"/>
    </source>
</evidence>
<evidence type="ECO:0000313" key="6">
    <source>
        <dbReference type="EMBL" id="GLS13950.1"/>
    </source>
</evidence>
<comment type="caution">
    <text evidence="6">The sequence shown here is derived from an EMBL/GenBank/DDBJ whole genome shotgun (WGS) entry which is preliminary data.</text>
</comment>
<dbReference type="EMBL" id="BSPB01000007">
    <property type="protein sequence ID" value="GLS13950.1"/>
    <property type="molecule type" value="Genomic_DNA"/>
</dbReference>